<name>A0A7S0ETA5_9CRYP</name>
<reference evidence="3" key="1">
    <citation type="submission" date="2021-01" db="EMBL/GenBank/DDBJ databases">
        <authorList>
            <person name="Corre E."/>
            <person name="Pelletier E."/>
            <person name="Niang G."/>
            <person name="Scheremetjew M."/>
            <person name="Finn R."/>
            <person name="Kale V."/>
            <person name="Holt S."/>
            <person name="Cochrane G."/>
            <person name="Meng A."/>
            <person name="Brown T."/>
            <person name="Cohen L."/>
        </authorList>
    </citation>
    <scope>NUCLEOTIDE SEQUENCE</scope>
    <source>
        <strain evidence="3">CCMP325</strain>
    </source>
</reference>
<dbReference type="EMBL" id="HBEO01023786">
    <property type="protein sequence ID" value="CAD8494289.1"/>
    <property type="molecule type" value="Transcribed_RNA"/>
</dbReference>
<accession>A0A7S0ETA5</accession>
<proteinExistence type="predicted"/>
<keyword evidence="1" id="KW-0175">Coiled coil</keyword>
<organism evidence="3">
    <name type="scientific">Hanusia phi</name>
    <dbReference type="NCBI Taxonomy" id="3032"/>
    <lineage>
        <taxon>Eukaryota</taxon>
        <taxon>Cryptophyceae</taxon>
        <taxon>Pyrenomonadales</taxon>
        <taxon>Geminigeraceae</taxon>
        <taxon>Hanusia</taxon>
    </lineage>
</organism>
<feature type="compositionally biased region" description="Basic and acidic residues" evidence="2">
    <location>
        <begin position="22"/>
        <end position="31"/>
    </location>
</feature>
<feature type="compositionally biased region" description="Low complexity" evidence="2">
    <location>
        <begin position="8"/>
        <end position="19"/>
    </location>
</feature>
<feature type="coiled-coil region" evidence="1">
    <location>
        <begin position="295"/>
        <end position="322"/>
    </location>
</feature>
<evidence type="ECO:0000256" key="2">
    <source>
        <dbReference type="SAM" id="MobiDB-lite"/>
    </source>
</evidence>
<feature type="region of interest" description="Disordered" evidence="2">
    <location>
        <begin position="1"/>
        <end position="31"/>
    </location>
</feature>
<protein>
    <submittedName>
        <fullName evidence="3">Uncharacterized protein</fullName>
    </submittedName>
</protein>
<gene>
    <name evidence="3" type="ORF">HPHI1048_LOCUS16035</name>
</gene>
<feature type="coiled-coil region" evidence="1">
    <location>
        <begin position="54"/>
        <end position="88"/>
    </location>
</feature>
<evidence type="ECO:0000256" key="1">
    <source>
        <dbReference type="SAM" id="Coils"/>
    </source>
</evidence>
<evidence type="ECO:0000313" key="3">
    <source>
        <dbReference type="EMBL" id="CAD8494289.1"/>
    </source>
</evidence>
<dbReference type="AlphaFoldDB" id="A0A7S0ETA5"/>
<sequence length="402" mass="46397">MSQATPRSLASSLPSVKSSTPRRQDETPWKERWEKLNEETRILKMKHQQALRDCEEARNMARVKEETISSLQRQIEALKSQLTRSFEAEFTPSLIRPKSEASEEERKRGGEELVVKEAKTVSRDLLRVLKNQRVVALRSRRYATMDSSSLSLTPRQAADLEFGCSMAERFAFQSGQVLKRQMAMSELREGKQKLFSSMDVMAEVRLREVAVRTEEHASPNVATLAVTCDLLDKLCLTAKENPRALKLLRRELLAAIFCDYSSRGERRQTGEQHTMMSSYSSSSDYDTLVPFFVQVKRIETSLATAEEELAQVHRLLSQSQKRQGLVKKAINVLYGRQQYSLAQLSFHLWVDRTLFQRSLTEFAFRAQQRSSNCYLMIKVMFQWMRFLSKSSHKSSDIEQEDK</sequence>